<evidence type="ECO:0000259" key="4">
    <source>
        <dbReference type="PROSITE" id="PS50016"/>
    </source>
</evidence>
<dbReference type="InterPro" id="IPR019786">
    <property type="entry name" value="Zinc_finger_PHD-type_CS"/>
</dbReference>
<feature type="domain" description="PHD-type" evidence="4">
    <location>
        <begin position="19"/>
        <end position="71"/>
    </location>
</feature>
<protein>
    <recommendedName>
        <fullName evidence="4">PHD-type domain-containing protein</fullName>
    </recommendedName>
</protein>
<evidence type="ECO:0000256" key="3">
    <source>
        <dbReference type="ARBA" id="ARBA00022833"/>
    </source>
</evidence>
<dbReference type="CDD" id="cd15489">
    <property type="entry name" value="PHD_SF"/>
    <property type="match status" value="1"/>
</dbReference>
<dbReference type="SUPFAM" id="SSF57903">
    <property type="entry name" value="FYVE/PHD zinc finger"/>
    <property type="match status" value="2"/>
</dbReference>
<keyword evidence="2" id="KW-0863">Zinc-finger</keyword>
<dbReference type="PROSITE" id="PS01359">
    <property type="entry name" value="ZF_PHD_1"/>
    <property type="match status" value="2"/>
</dbReference>
<dbReference type="GO" id="GO:0008270">
    <property type="term" value="F:zinc ion binding"/>
    <property type="evidence" value="ECO:0007669"/>
    <property type="project" value="UniProtKB-KW"/>
</dbReference>
<dbReference type="Gene3D" id="3.30.40.10">
    <property type="entry name" value="Zinc/RING finger domain, C3HC4 (zinc finger)"/>
    <property type="match status" value="2"/>
</dbReference>
<dbReference type="EMBL" id="MN740271">
    <property type="protein sequence ID" value="QHT96957.1"/>
    <property type="molecule type" value="Genomic_DNA"/>
</dbReference>
<keyword evidence="1" id="KW-0479">Metal-binding</keyword>
<dbReference type="Pfam" id="PF00628">
    <property type="entry name" value="PHD"/>
    <property type="match status" value="2"/>
</dbReference>
<feature type="domain" description="PHD-type" evidence="4">
    <location>
        <begin position="69"/>
        <end position="125"/>
    </location>
</feature>
<dbReference type="InterPro" id="IPR001965">
    <property type="entry name" value="Znf_PHD"/>
</dbReference>
<organism evidence="5">
    <name type="scientific">viral metagenome</name>
    <dbReference type="NCBI Taxonomy" id="1070528"/>
    <lineage>
        <taxon>unclassified sequences</taxon>
        <taxon>metagenomes</taxon>
        <taxon>organismal metagenomes</taxon>
    </lineage>
</organism>
<keyword evidence="3" id="KW-0862">Zinc</keyword>
<name>A0A6C0IZ30_9ZZZZ</name>
<evidence type="ECO:0000256" key="2">
    <source>
        <dbReference type="ARBA" id="ARBA00022771"/>
    </source>
</evidence>
<dbReference type="PROSITE" id="PS50016">
    <property type="entry name" value="ZF_PHD_2"/>
    <property type="match status" value="2"/>
</dbReference>
<dbReference type="InterPro" id="IPR011011">
    <property type="entry name" value="Znf_FYVE_PHD"/>
</dbReference>
<evidence type="ECO:0000313" key="5">
    <source>
        <dbReference type="EMBL" id="QHT96957.1"/>
    </source>
</evidence>
<accession>A0A6C0IZ30</accession>
<sequence>MPDYSNTDYAKRLQLAMRRVHCKLCDNDQSLANDCIQCQQCTGYFHKLCIDPMREQWDDDEKYICDSCATLCVICNEDDDDKDAVQCDGCDDWFHIDCLDEDDRPLQEVLEDEEEPWYCAECWEEYGSDEEWASEHIVNENAMTREDCFTRSSCECQFCKETNMAVDTWTSWEPQNNVQRAMKRAIDENDELVNNVMDNLHFTHGLPPPHL</sequence>
<evidence type="ECO:0000256" key="1">
    <source>
        <dbReference type="ARBA" id="ARBA00022723"/>
    </source>
</evidence>
<dbReference type="InterPro" id="IPR013083">
    <property type="entry name" value="Znf_RING/FYVE/PHD"/>
</dbReference>
<proteinExistence type="predicted"/>
<reference evidence="5" key="1">
    <citation type="journal article" date="2020" name="Nature">
        <title>Giant virus diversity and host interactions through global metagenomics.</title>
        <authorList>
            <person name="Schulz F."/>
            <person name="Roux S."/>
            <person name="Paez-Espino D."/>
            <person name="Jungbluth S."/>
            <person name="Walsh D.A."/>
            <person name="Denef V.J."/>
            <person name="McMahon K.D."/>
            <person name="Konstantinidis K.T."/>
            <person name="Eloe-Fadrosh E.A."/>
            <person name="Kyrpides N.C."/>
            <person name="Woyke T."/>
        </authorList>
    </citation>
    <scope>NUCLEOTIDE SEQUENCE</scope>
    <source>
        <strain evidence="5">GVMAG-M-3300024510-1</strain>
    </source>
</reference>
<dbReference type="InterPro" id="IPR019787">
    <property type="entry name" value="Znf_PHD-finger"/>
</dbReference>
<dbReference type="AlphaFoldDB" id="A0A6C0IZ30"/>
<dbReference type="SMART" id="SM00249">
    <property type="entry name" value="PHD"/>
    <property type="match status" value="2"/>
</dbReference>